<accession>A0A285TD70</accession>
<gene>
    <name evidence="2" type="ORF">SAMN02910411_0495</name>
</gene>
<evidence type="ECO:0000313" key="3">
    <source>
        <dbReference type="Proteomes" id="UP000219563"/>
    </source>
</evidence>
<name>A0A285TD70_9FIRM</name>
<sequence length="137" mass="15387">MEIDIRKAIFITPFGYDQEGPLSEPDMFLHGGQTEADIIDAGGYYFAMKDLPEGFDTSPTASTKTMHYETIKSPDGKRFFPLFDSYEVITKIFGKNIRLCMTSFDTALKFSKSDNLDGIVVCPGTPYQKILDINQFA</sequence>
<evidence type="ECO:0000313" key="2">
    <source>
        <dbReference type="EMBL" id="SOC17699.1"/>
    </source>
</evidence>
<proteinExistence type="predicted"/>
<dbReference type="Proteomes" id="UP000219563">
    <property type="component" value="Unassembled WGS sequence"/>
</dbReference>
<protein>
    <submittedName>
        <fullName evidence="2">SseB protein N-terminal domain-containing protein</fullName>
    </submittedName>
</protein>
<dbReference type="Pfam" id="PF07179">
    <property type="entry name" value="SseB"/>
    <property type="match status" value="1"/>
</dbReference>
<feature type="domain" description="SseB protein N-terminal" evidence="1">
    <location>
        <begin position="61"/>
        <end position="132"/>
    </location>
</feature>
<dbReference type="InterPro" id="IPR009839">
    <property type="entry name" value="SseB_N"/>
</dbReference>
<evidence type="ECO:0000259" key="1">
    <source>
        <dbReference type="Pfam" id="PF07179"/>
    </source>
</evidence>
<organism evidence="2 3">
    <name type="scientific">Pseudobutyrivibrio ruminis DSM 9787</name>
    <dbReference type="NCBI Taxonomy" id="1123011"/>
    <lineage>
        <taxon>Bacteria</taxon>
        <taxon>Bacillati</taxon>
        <taxon>Bacillota</taxon>
        <taxon>Clostridia</taxon>
        <taxon>Lachnospirales</taxon>
        <taxon>Lachnospiraceae</taxon>
        <taxon>Pseudobutyrivibrio</taxon>
    </lineage>
</organism>
<dbReference type="RefSeq" id="WP_097077255.1">
    <property type="nucleotide sequence ID" value="NZ_OBMR01000016.1"/>
</dbReference>
<dbReference type="AlphaFoldDB" id="A0A285TD70"/>
<dbReference type="EMBL" id="OBMR01000016">
    <property type="protein sequence ID" value="SOC17699.1"/>
    <property type="molecule type" value="Genomic_DNA"/>
</dbReference>
<reference evidence="2 3" key="1">
    <citation type="submission" date="2017-08" db="EMBL/GenBank/DDBJ databases">
        <authorList>
            <person name="de Groot N.N."/>
        </authorList>
    </citation>
    <scope>NUCLEOTIDE SEQUENCE [LARGE SCALE GENOMIC DNA]</scope>
    <source>
        <strain evidence="2 3">DSM 9787</strain>
    </source>
</reference>